<reference evidence="2 3" key="1">
    <citation type="submission" date="2020-08" db="EMBL/GenBank/DDBJ databases">
        <title>Genomic Encyclopedia of Type Strains, Phase IV (KMG-IV): sequencing the most valuable type-strain genomes for metagenomic binning, comparative biology and taxonomic classification.</title>
        <authorList>
            <person name="Goeker M."/>
        </authorList>
    </citation>
    <scope>NUCLEOTIDE SEQUENCE [LARGE SCALE GENOMIC DNA]</scope>
    <source>
        <strain evidence="2 3">DSM 105074</strain>
    </source>
</reference>
<dbReference type="EMBL" id="JACHGF010000002">
    <property type="protein sequence ID" value="MBB5283095.1"/>
    <property type="molecule type" value="Genomic_DNA"/>
</dbReference>
<dbReference type="RefSeq" id="WP_184172193.1">
    <property type="nucleotide sequence ID" value="NZ_JACHGF010000002.1"/>
</dbReference>
<proteinExistence type="predicted"/>
<keyword evidence="1" id="KW-1133">Transmembrane helix</keyword>
<evidence type="ECO:0000256" key="1">
    <source>
        <dbReference type="SAM" id="Phobius"/>
    </source>
</evidence>
<feature type="transmembrane region" description="Helical" evidence="1">
    <location>
        <begin position="126"/>
        <end position="147"/>
    </location>
</feature>
<evidence type="ECO:0008006" key="4">
    <source>
        <dbReference type="Google" id="ProtNLM"/>
    </source>
</evidence>
<keyword evidence="1" id="KW-0812">Transmembrane</keyword>
<keyword evidence="1" id="KW-0472">Membrane</keyword>
<organism evidence="2 3">
    <name type="scientific">Rhabdobacter roseus</name>
    <dbReference type="NCBI Taxonomy" id="1655419"/>
    <lineage>
        <taxon>Bacteria</taxon>
        <taxon>Pseudomonadati</taxon>
        <taxon>Bacteroidota</taxon>
        <taxon>Cytophagia</taxon>
        <taxon>Cytophagales</taxon>
        <taxon>Cytophagaceae</taxon>
        <taxon>Rhabdobacter</taxon>
    </lineage>
</organism>
<dbReference type="Proteomes" id="UP000557307">
    <property type="component" value="Unassembled WGS sequence"/>
</dbReference>
<evidence type="ECO:0000313" key="3">
    <source>
        <dbReference type="Proteomes" id="UP000557307"/>
    </source>
</evidence>
<keyword evidence="3" id="KW-1185">Reference proteome</keyword>
<dbReference type="AlphaFoldDB" id="A0A840TJI8"/>
<feature type="transmembrane region" description="Helical" evidence="1">
    <location>
        <begin position="89"/>
        <end position="106"/>
    </location>
</feature>
<evidence type="ECO:0000313" key="2">
    <source>
        <dbReference type="EMBL" id="MBB5283095.1"/>
    </source>
</evidence>
<sequence length="236" mass="26062">MTTFFEPLQGVLLVKLLVAHLLTDFFLQPSRWVEDKQVRKVRSVKLIYHVLLTGLGAGLASGSVGLAVFVALTHYAIDLGKVYSRRQGLGVFLLDQLLLLVGWLYVTDGFENLAKLGTWANANLKLWAVLGTYLLGTYPLGILIGMATKSWREQLKKPRPSLSEAGKWIGMLERTLILTFLLGNHFEAIGLLIAAKALLRFKDDDLLLTEYVLIGTLLSFTATILLGLGLRALLLA</sequence>
<comment type="caution">
    <text evidence="2">The sequence shown here is derived from an EMBL/GenBank/DDBJ whole genome shotgun (WGS) entry which is preliminary data.</text>
</comment>
<dbReference type="Pfam" id="PF11750">
    <property type="entry name" value="DUF3307"/>
    <property type="match status" value="1"/>
</dbReference>
<feature type="transmembrane region" description="Helical" evidence="1">
    <location>
        <begin position="176"/>
        <end position="199"/>
    </location>
</feature>
<dbReference type="InterPro" id="IPR021737">
    <property type="entry name" value="Phage_phiKZ_Orf197"/>
</dbReference>
<protein>
    <recommendedName>
        <fullName evidence="4">DUF3307 domain-containing protein</fullName>
    </recommendedName>
</protein>
<accession>A0A840TJI8</accession>
<feature type="transmembrane region" description="Helical" evidence="1">
    <location>
        <begin position="211"/>
        <end position="234"/>
    </location>
</feature>
<feature type="transmembrane region" description="Helical" evidence="1">
    <location>
        <begin position="47"/>
        <end position="77"/>
    </location>
</feature>
<gene>
    <name evidence="2" type="ORF">HNQ92_001221</name>
</gene>
<name>A0A840TJI8_9BACT</name>